<gene>
    <name evidence="2" type="ORF">ACFP5Y_05010</name>
</gene>
<dbReference type="RefSeq" id="WP_137628452.1">
    <property type="nucleotide sequence ID" value="NZ_BJDJ01000009.1"/>
</dbReference>
<organism evidence="2 3">
    <name type="scientific">Lactiplantibacillus daowaiensis</name>
    <dbReference type="NCBI Taxonomy" id="2559918"/>
    <lineage>
        <taxon>Bacteria</taxon>
        <taxon>Bacillati</taxon>
        <taxon>Bacillota</taxon>
        <taxon>Bacilli</taxon>
        <taxon>Lactobacillales</taxon>
        <taxon>Lactobacillaceae</taxon>
        <taxon>Lactiplantibacillus</taxon>
    </lineage>
</organism>
<dbReference type="Proteomes" id="UP001596282">
    <property type="component" value="Unassembled WGS sequence"/>
</dbReference>
<feature type="compositionally biased region" description="Basic and acidic residues" evidence="1">
    <location>
        <begin position="118"/>
        <end position="130"/>
    </location>
</feature>
<comment type="caution">
    <text evidence="2">The sequence shown here is derived from an EMBL/GenBank/DDBJ whole genome shotgun (WGS) entry which is preliminary data.</text>
</comment>
<sequence length="157" mass="17903">MDEKIAIKYLNLLPSYGYALTNTSDFDTVDWAAQQHKTGYIDERDLSLHIDDDKHTVVYVRLATPAEVKKGRNENTAPNPAQYMTADMLKVHLDATESYTDKKRHARKPIPSLNQYEHMPKQDEKSREMAEGLMKMISVLKSGSQQTGESAKEDKDE</sequence>
<keyword evidence="3" id="KW-1185">Reference proteome</keyword>
<name>A0ABW1RYG3_9LACO</name>
<feature type="region of interest" description="Disordered" evidence="1">
    <location>
        <begin position="98"/>
        <end position="157"/>
    </location>
</feature>
<evidence type="ECO:0000313" key="2">
    <source>
        <dbReference type="EMBL" id="MFC6180580.1"/>
    </source>
</evidence>
<reference evidence="3" key="1">
    <citation type="journal article" date="2019" name="Int. J. Syst. Evol. Microbiol.">
        <title>The Global Catalogue of Microorganisms (GCM) 10K type strain sequencing project: providing services to taxonomists for standard genome sequencing and annotation.</title>
        <authorList>
            <consortium name="The Broad Institute Genomics Platform"/>
            <consortium name="The Broad Institute Genome Sequencing Center for Infectious Disease"/>
            <person name="Wu L."/>
            <person name="Ma J."/>
        </authorList>
    </citation>
    <scope>NUCLEOTIDE SEQUENCE [LARGE SCALE GENOMIC DNA]</scope>
    <source>
        <strain evidence="3">CCM 8933</strain>
    </source>
</reference>
<protein>
    <submittedName>
        <fullName evidence="2">Uncharacterized protein</fullName>
    </submittedName>
</protein>
<evidence type="ECO:0000313" key="3">
    <source>
        <dbReference type="Proteomes" id="UP001596282"/>
    </source>
</evidence>
<dbReference type="EMBL" id="JBHSSC010000014">
    <property type="protein sequence ID" value="MFC6180580.1"/>
    <property type="molecule type" value="Genomic_DNA"/>
</dbReference>
<evidence type="ECO:0000256" key="1">
    <source>
        <dbReference type="SAM" id="MobiDB-lite"/>
    </source>
</evidence>
<accession>A0ABW1RYG3</accession>
<proteinExistence type="predicted"/>